<keyword evidence="3" id="KW-1185">Reference proteome</keyword>
<protein>
    <submittedName>
        <fullName evidence="2">Uncharacterized protein</fullName>
    </submittedName>
</protein>
<dbReference type="InParanoid" id="G1WXN9"/>
<name>G1WXN9_ARTOA</name>
<comment type="caution">
    <text evidence="2">The sequence shown here is derived from an EMBL/GenBank/DDBJ whole genome shotgun (WGS) entry which is preliminary data.</text>
</comment>
<gene>
    <name evidence="2" type="ORF">AOL_s00004g49</name>
</gene>
<evidence type="ECO:0000313" key="2">
    <source>
        <dbReference type="EMBL" id="EGX54016.1"/>
    </source>
</evidence>
<evidence type="ECO:0000256" key="1">
    <source>
        <dbReference type="SAM" id="MobiDB-lite"/>
    </source>
</evidence>
<dbReference type="EMBL" id="ADOT01000005">
    <property type="protein sequence ID" value="EGX54016.1"/>
    <property type="molecule type" value="Genomic_DNA"/>
</dbReference>
<organism evidence="2 3">
    <name type="scientific">Arthrobotrys oligospora (strain ATCC 24927 / CBS 115.81 / DSM 1491)</name>
    <name type="common">Nematode-trapping fungus</name>
    <name type="synonym">Didymozoophaga oligospora</name>
    <dbReference type="NCBI Taxonomy" id="756982"/>
    <lineage>
        <taxon>Eukaryota</taxon>
        <taxon>Fungi</taxon>
        <taxon>Dikarya</taxon>
        <taxon>Ascomycota</taxon>
        <taxon>Pezizomycotina</taxon>
        <taxon>Orbiliomycetes</taxon>
        <taxon>Orbiliales</taxon>
        <taxon>Orbiliaceae</taxon>
        <taxon>Orbilia</taxon>
        <taxon>Orbilia oligospora</taxon>
    </lineage>
</organism>
<dbReference type="HOGENOM" id="CLU_906193_0_0_1"/>
<reference evidence="2 3" key="1">
    <citation type="journal article" date="2011" name="PLoS Pathog.">
        <title>Genomic and proteomic analyses of the fungus Arthrobotrys oligospora provide insights into nematode-trap formation.</title>
        <authorList>
            <person name="Yang J."/>
            <person name="Wang L."/>
            <person name="Ji X."/>
            <person name="Feng Y."/>
            <person name="Li X."/>
            <person name="Zou C."/>
            <person name="Xu J."/>
            <person name="Ren Y."/>
            <person name="Mi Q."/>
            <person name="Wu J."/>
            <person name="Liu S."/>
            <person name="Liu Y."/>
            <person name="Huang X."/>
            <person name="Wang H."/>
            <person name="Niu X."/>
            <person name="Li J."/>
            <person name="Liang L."/>
            <person name="Luo Y."/>
            <person name="Ji K."/>
            <person name="Zhou W."/>
            <person name="Yu Z."/>
            <person name="Li G."/>
            <person name="Liu Y."/>
            <person name="Li L."/>
            <person name="Qiao M."/>
            <person name="Feng L."/>
            <person name="Zhang K.-Q."/>
        </authorList>
    </citation>
    <scope>NUCLEOTIDE SEQUENCE [LARGE SCALE GENOMIC DNA]</scope>
    <source>
        <strain evidence="3">ATCC 24927 / CBS 115.81 / DSM 1491</strain>
    </source>
</reference>
<dbReference type="OrthoDB" id="5276977at2759"/>
<dbReference type="RefSeq" id="XP_011117001.1">
    <property type="nucleotide sequence ID" value="XM_011118699.1"/>
</dbReference>
<dbReference type="Proteomes" id="UP000008784">
    <property type="component" value="Unassembled WGS sequence"/>
</dbReference>
<accession>G1WXN9</accession>
<proteinExistence type="predicted"/>
<dbReference type="AlphaFoldDB" id="G1WXN9"/>
<dbReference type="OMA" id="CTCEVSK"/>
<feature type="region of interest" description="Disordered" evidence="1">
    <location>
        <begin position="56"/>
        <end position="82"/>
    </location>
</feature>
<feature type="region of interest" description="Disordered" evidence="1">
    <location>
        <begin position="343"/>
        <end position="366"/>
    </location>
</feature>
<evidence type="ECO:0000313" key="3">
    <source>
        <dbReference type="Proteomes" id="UP000008784"/>
    </source>
</evidence>
<dbReference type="GeneID" id="22888370"/>
<sequence length="366" mass="41385">MFRAGFLKLQFFNIYNTFYHKIELLIYSKSSRFKALDENIDISTMSSGNQKFNEFVPPQAEAGPSASSALPPTEIEGGGGVDLEAPKEEKVSPFKESDAQIAAAFEKSEELPSYTDLVRTGEVRNPDDGLVNLNYISVDIQLAKFCGEVAIKQFNEYKSRGAHLPINYFMEQALNVVKILAVIRVILVELRLTEDTYIYLQTAAEYLGCQMLVRYAILKKNPEYFRDSEGNWQTIQVCRASYLKLWLQLAKMLTNPEFTPLPKEAKAAKIDIPNGEFHLLIFKLIDPSYSYHVGRRFSRFVDKAFGTPKKKECTSGLCNLSPEAQKAIRFYCTCEVSKYQKKKAERAAGQEQPPSFTADPPSVRPS</sequence>